<dbReference type="PANTHER" id="PTHR44943">
    <property type="entry name" value="CELLULOSE SYNTHASE OPERON PROTEIN C"/>
    <property type="match status" value="1"/>
</dbReference>
<dbReference type="SMART" id="SM00028">
    <property type="entry name" value="TPR"/>
    <property type="match status" value="3"/>
</dbReference>
<keyword evidence="1" id="KW-0677">Repeat</keyword>
<dbReference type="Proteomes" id="UP000198771">
    <property type="component" value="Unassembled WGS sequence"/>
</dbReference>
<feature type="repeat" description="TPR" evidence="3">
    <location>
        <begin position="135"/>
        <end position="168"/>
    </location>
</feature>
<protein>
    <submittedName>
        <fullName evidence="4">Tetratricopeptide repeat-containing protein</fullName>
    </submittedName>
</protein>
<dbReference type="SUPFAM" id="SSF48452">
    <property type="entry name" value="TPR-like"/>
    <property type="match status" value="1"/>
</dbReference>
<dbReference type="RefSeq" id="WP_092118662.1">
    <property type="nucleotide sequence ID" value="NZ_FMXO01000006.1"/>
</dbReference>
<dbReference type="PROSITE" id="PS50005">
    <property type="entry name" value="TPR"/>
    <property type="match status" value="2"/>
</dbReference>
<dbReference type="EMBL" id="FMXO01000006">
    <property type="protein sequence ID" value="SDB25667.1"/>
    <property type="molecule type" value="Genomic_DNA"/>
</dbReference>
<reference evidence="4 5" key="1">
    <citation type="submission" date="2016-10" db="EMBL/GenBank/DDBJ databases">
        <authorList>
            <person name="de Groot N.N."/>
        </authorList>
    </citation>
    <scope>NUCLEOTIDE SEQUENCE [LARGE SCALE GENOMIC DNA]</scope>
    <source>
        <strain evidence="4 5">ASO4-2</strain>
    </source>
</reference>
<evidence type="ECO:0000313" key="5">
    <source>
        <dbReference type="Proteomes" id="UP000198771"/>
    </source>
</evidence>
<organism evidence="4 5">
    <name type="scientific">Desulfonatronum thiosulfatophilum</name>
    <dbReference type="NCBI Taxonomy" id="617002"/>
    <lineage>
        <taxon>Bacteria</taxon>
        <taxon>Pseudomonadati</taxon>
        <taxon>Thermodesulfobacteriota</taxon>
        <taxon>Desulfovibrionia</taxon>
        <taxon>Desulfovibrionales</taxon>
        <taxon>Desulfonatronaceae</taxon>
        <taxon>Desulfonatronum</taxon>
    </lineage>
</organism>
<proteinExistence type="predicted"/>
<keyword evidence="2 3" id="KW-0802">TPR repeat</keyword>
<evidence type="ECO:0000313" key="4">
    <source>
        <dbReference type="EMBL" id="SDB25667.1"/>
    </source>
</evidence>
<feature type="repeat" description="TPR" evidence="3">
    <location>
        <begin position="207"/>
        <end position="240"/>
    </location>
</feature>
<evidence type="ECO:0000256" key="3">
    <source>
        <dbReference type="PROSITE-ProRule" id="PRU00339"/>
    </source>
</evidence>
<dbReference type="Pfam" id="PF14559">
    <property type="entry name" value="TPR_19"/>
    <property type="match status" value="1"/>
</dbReference>
<dbReference type="Pfam" id="PF13432">
    <property type="entry name" value="TPR_16"/>
    <property type="match status" value="1"/>
</dbReference>
<dbReference type="InterPro" id="IPR019734">
    <property type="entry name" value="TPR_rpt"/>
</dbReference>
<evidence type="ECO:0000256" key="1">
    <source>
        <dbReference type="ARBA" id="ARBA00022737"/>
    </source>
</evidence>
<accession>A0A1G6BYK6</accession>
<evidence type="ECO:0000256" key="2">
    <source>
        <dbReference type="ARBA" id="ARBA00022803"/>
    </source>
</evidence>
<dbReference type="AlphaFoldDB" id="A0A1G6BYK6"/>
<dbReference type="PANTHER" id="PTHR44943:SF8">
    <property type="entry name" value="TPR REPEAT-CONTAINING PROTEIN MJ0263"/>
    <property type="match status" value="1"/>
</dbReference>
<name>A0A1G6BYK6_9BACT</name>
<keyword evidence="5" id="KW-1185">Reference proteome</keyword>
<dbReference type="InterPro" id="IPR011990">
    <property type="entry name" value="TPR-like_helical_dom_sf"/>
</dbReference>
<dbReference type="OrthoDB" id="5469953at2"/>
<gene>
    <name evidence="4" type="ORF">SAMN05660653_01215</name>
</gene>
<dbReference type="Gene3D" id="1.25.40.10">
    <property type="entry name" value="Tetratricopeptide repeat domain"/>
    <property type="match status" value="1"/>
</dbReference>
<dbReference type="InterPro" id="IPR051685">
    <property type="entry name" value="Ycf3/AcsC/BcsC/TPR_MFPF"/>
</dbReference>
<dbReference type="STRING" id="617002.SAMN05660653_01215"/>
<sequence>MTKTSAIPEDKKNIVKDRIKGVFSTQVLTKVGTGTTLRKTIQKSYWFANELEDGAIEVQPLNVNYVPSGPKNTLGKDEFLDKFSPEPEFYTVTVMPKIREMEKSVARGDRHRKRGESFSAEFEYNNAVKVDEENVRANFGLGLTYLERGEKDKAQDIFDRLVKIQAAYEPEHKHLFNDFGISLRKNKMIDQAIVYYDQALSLSQNDENLYYNIARVYLESQNIPKTIEMLKKALEINPEMPEATKFLDFLKNKGLVSQDS</sequence>